<sequence>MPFSYVIEHMEEDDLSSKTIPRWVELEYKHMQDLAGPQSEVHFTHLSQRSCETLQTLFSPTPTSLSSVPVDDAPPTKGKAKGYAHPEGVLELMKSKYVPIEKVCLLDPKATEELSPKDGDGRFEWFLFGGILGDDPPRDRTSELRVLGFPGRHLGPVQMTTDTALGVTKIVVEDKIKLGDIKFINFPTIRFNAKESVEMPFRYIANGEEPILPPGMREHLHEDLNQSFEF</sequence>
<dbReference type="PANTHER" id="PTHR35517:SF1">
    <property type="entry name" value="PROTEIN ARGININE N-METHYLTRANSFERASE SFM1"/>
    <property type="match status" value="1"/>
</dbReference>
<comment type="caution">
    <text evidence="2">The sequence shown here is derived from an EMBL/GenBank/DDBJ whole genome shotgun (WGS) entry which is preliminary data.</text>
</comment>
<gene>
    <name evidence="2" type="ORF">QCA50_014191</name>
</gene>
<keyword evidence="3" id="KW-1185">Reference proteome</keyword>
<name>A0AAW0FRU1_9APHY</name>
<reference evidence="2 3" key="1">
    <citation type="submission" date="2022-09" db="EMBL/GenBank/DDBJ databases">
        <authorList>
            <person name="Palmer J.M."/>
        </authorList>
    </citation>
    <scope>NUCLEOTIDE SEQUENCE [LARGE SCALE GENOMIC DNA]</scope>
    <source>
        <strain evidence="2 3">DSM 7382</strain>
    </source>
</reference>
<dbReference type="Pfam" id="PF04252">
    <property type="entry name" value="SFM1-like"/>
    <property type="match status" value="1"/>
</dbReference>
<dbReference type="CDD" id="cd18090">
    <property type="entry name" value="Arginine_MT_Sfm1"/>
    <property type="match status" value="1"/>
</dbReference>
<accession>A0AAW0FRU1</accession>
<dbReference type="EMBL" id="JASBNA010000034">
    <property type="protein sequence ID" value="KAK7682807.1"/>
    <property type="molecule type" value="Genomic_DNA"/>
</dbReference>
<evidence type="ECO:0008006" key="4">
    <source>
        <dbReference type="Google" id="ProtNLM"/>
    </source>
</evidence>
<evidence type="ECO:0000256" key="1">
    <source>
        <dbReference type="SAM" id="MobiDB-lite"/>
    </source>
</evidence>
<evidence type="ECO:0000313" key="2">
    <source>
        <dbReference type="EMBL" id="KAK7682807.1"/>
    </source>
</evidence>
<evidence type="ECO:0000313" key="3">
    <source>
        <dbReference type="Proteomes" id="UP001385951"/>
    </source>
</evidence>
<proteinExistence type="predicted"/>
<protein>
    <recommendedName>
        <fullName evidence="4">DUF431-domain-containing protein</fullName>
    </recommendedName>
</protein>
<dbReference type="InterPro" id="IPR007364">
    <property type="entry name" value="SFM1-like"/>
</dbReference>
<organism evidence="2 3">
    <name type="scientific">Cerrena zonata</name>
    <dbReference type="NCBI Taxonomy" id="2478898"/>
    <lineage>
        <taxon>Eukaryota</taxon>
        <taxon>Fungi</taxon>
        <taxon>Dikarya</taxon>
        <taxon>Basidiomycota</taxon>
        <taxon>Agaricomycotina</taxon>
        <taxon>Agaricomycetes</taxon>
        <taxon>Polyporales</taxon>
        <taxon>Cerrenaceae</taxon>
        <taxon>Cerrena</taxon>
    </lineage>
</organism>
<dbReference type="PANTHER" id="PTHR35517">
    <property type="entry name" value="PROTEIN ARGININE N-METHYLTRANSFERASE SFM1"/>
    <property type="match status" value="1"/>
</dbReference>
<dbReference type="Proteomes" id="UP001385951">
    <property type="component" value="Unassembled WGS sequence"/>
</dbReference>
<dbReference type="GO" id="GO:0035241">
    <property type="term" value="F:protein-arginine omega-N monomethyltransferase activity"/>
    <property type="evidence" value="ECO:0007669"/>
    <property type="project" value="TreeGrafter"/>
</dbReference>
<feature type="region of interest" description="Disordered" evidence="1">
    <location>
        <begin position="62"/>
        <end position="82"/>
    </location>
</feature>
<dbReference type="AlphaFoldDB" id="A0AAW0FRU1"/>